<protein>
    <recommendedName>
        <fullName evidence="3">Lipoprotein</fullName>
    </recommendedName>
</protein>
<name>A0ABT8CYB7_9FLAO</name>
<reference evidence="2" key="1">
    <citation type="journal article" date="2019" name="Int. J. Syst. Evol. Microbiol.">
        <title>The Global Catalogue of Microorganisms (GCM) 10K type strain sequencing project: providing services to taxonomists for standard genome sequencing and annotation.</title>
        <authorList>
            <consortium name="The Broad Institute Genomics Platform"/>
            <consortium name="The Broad Institute Genome Sequencing Center for Infectious Disease"/>
            <person name="Wu L."/>
            <person name="Ma J."/>
        </authorList>
    </citation>
    <scope>NUCLEOTIDE SEQUENCE [LARGE SCALE GENOMIC DNA]</scope>
    <source>
        <strain evidence="2">CECT 7184</strain>
    </source>
</reference>
<organism evidence="1 2">
    <name type="scientific">Paenimyroides ceti</name>
    <dbReference type="NCBI Taxonomy" id="395087"/>
    <lineage>
        <taxon>Bacteria</taxon>
        <taxon>Pseudomonadati</taxon>
        <taxon>Bacteroidota</taxon>
        <taxon>Flavobacteriia</taxon>
        <taxon>Flavobacteriales</taxon>
        <taxon>Flavobacteriaceae</taxon>
        <taxon>Paenimyroides</taxon>
    </lineage>
</organism>
<accession>A0ABT8CYB7</accession>
<evidence type="ECO:0000313" key="2">
    <source>
        <dbReference type="Proteomes" id="UP001242368"/>
    </source>
</evidence>
<comment type="caution">
    <text evidence="1">The sequence shown here is derived from an EMBL/GenBank/DDBJ whole genome shotgun (WGS) entry which is preliminary data.</text>
</comment>
<dbReference type="Proteomes" id="UP001242368">
    <property type="component" value="Unassembled WGS sequence"/>
</dbReference>
<gene>
    <name evidence="1" type="ORF">QW060_13775</name>
</gene>
<keyword evidence="2" id="KW-1185">Reference proteome</keyword>
<evidence type="ECO:0000313" key="1">
    <source>
        <dbReference type="EMBL" id="MDN3708175.1"/>
    </source>
</evidence>
<dbReference type="EMBL" id="JAUFQU010000001">
    <property type="protein sequence ID" value="MDN3708175.1"/>
    <property type="molecule type" value="Genomic_DNA"/>
</dbReference>
<dbReference type="RefSeq" id="WP_290364056.1">
    <property type="nucleotide sequence ID" value="NZ_JAUFQU010000001.1"/>
</dbReference>
<proteinExistence type="predicted"/>
<sequence>MMKKLPYLLLLALFAMCKTPQTVFNSGNSEKKEEKKREESKIFFTEQTRNDFRSVSESVQKKFLQDYKASEKQYSILFFTQGYYGEVITVKNNGETLYKDMVTTDKNSGLAKNMRILNTVETSIYDQATKKTIYIDSEKAMKHKFIYVMKDLSSEDKPYKITYSDKLRPAK</sequence>
<evidence type="ECO:0008006" key="3">
    <source>
        <dbReference type="Google" id="ProtNLM"/>
    </source>
</evidence>